<dbReference type="EMBL" id="AYKW01000039">
    <property type="protein sequence ID" value="PIL26718.1"/>
    <property type="molecule type" value="Genomic_DNA"/>
</dbReference>
<dbReference type="InterPro" id="IPR039421">
    <property type="entry name" value="Type_1_exporter"/>
</dbReference>
<dbReference type="OrthoDB" id="6500128at2759"/>
<dbReference type="InterPro" id="IPR036640">
    <property type="entry name" value="ABC1_TM_sf"/>
</dbReference>
<dbReference type="STRING" id="1077348.A0A2G8RZI2"/>
<dbReference type="PROSITE" id="PS50893">
    <property type="entry name" value="ABC_TRANSPORTER_2"/>
    <property type="match status" value="1"/>
</dbReference>
<evidence type="ECO:0000256" key="8">
    <source>
        <dbReference type="SAM" id="MobiDB-lite"/>
    </source>
</evidence>
<dbReference type="GO" id="GO:0034040">
    <property type="term" value="F:ATPase-coupled lipid transmembrane transporter activity"/>
    <property type="evidence" value="ECO:0007669"/>
    <property type="project" value="TreeGrafter"/>
</dbReference>
<keyword evidence="2 9" id="KW-0812">Transmembrane</keyword>
<evidence type="ECO:0000256" key="2">
    <source>
        <dbReference type="ARBA" id="ARBA00022692"/>
    </source>
</evidence>
<comment type="caution">
    <text evidence="11">The sequence shown here is derived from an EMBL/GenBank/DDBJ whole genome shotgun (WGS) entry which is preliminary data.</text>
</comment>
<dbReference type="InterPro" id="IPR017871">
    <property type="entry name" value="ABC_transporter-like_CS"/>
</dbReference>
<evidence type="ECO:0000256" key="6">
    <source>
        <dbReference type="ARBA" id="ARBA00023136"/>
    </source>
</evidence>
<dbReference type="PROSITE" id="PS00211">
    <property type="entry name" value="ABC_TRANSPORTER_1"/>
    <property type="match status" value="1"/>
</dbReference>
<evidence type="ECO:0000256" key="7">
    <source>
        <dbReference type="ARBA" id="ARBA00024363"/>
    </source>
</evidence>
<dbReference type="SUPFAM" id="SSF52540">
    <property type="entry name" value="P-loop containing nucleoside triphosphate hydrolases"/>
    <property type="match status" value="1"/>
</dbReference>
<dbReference type="Gene3D" id="3.40.50.300">
    <property type="entry name" value="P-loop containing nucleotide triphosphate hydrolases"/>
    <property type="match status" value="1"/>
</dbReference>
<proteinExistence type="inferred from homology"/>
<dbReference type="GO" id="GO:0016020">
    <property type="term" value="C:membrane"/>
    <property type="evidence" value="ECO:0007669"/>
    <property type="project" value="UniProtKB-SubCell"/>
</dbReference>
<dbReference type="InterPro" id="IPR003439">
    <property type="entry name" value="ABC_transporter-like_ATP-bd"/>
</dbReference>
<comment type="similarity">
    <text evidence="7">Belongs to the ABC transporter superfamily. ABCB family. Heavy Metal importer (TC 3.A.1.210) subfamily.</text>
</comment>
<dbReference type="GO" id="GO:0016887">
    <property type="term" value="F:ATP hydrolysis activity"/>
    <property type="evidence" value="ECO:0007669"/>
    <property type="project" value="InterPro"/>
</dbReference>
<dbReference type="SUPFAM" id="SSF90123">
    <property type="entry name" value="ABC transporter transmembrane region"/>
    <property type="match status" value="1"/>
</dbReference>
<evidence type="ECO:0000259" key="10">
    <source>
        <dbReference type="PROSITE" id="PS50893"/>
    </source>
</evidence>
<dbReference type="InterPro" id="IPR003593">
    <property type="entry name" value="AAA+_ATPase"/>
</dbReference>
<evidence type="ECO:0000256" key="9">
    <source>
        <dbReference type="SAM" id="Phobius"/>
    </source>
</evidence>
<feature type="transmembrane region" description="Helical" evidence="9">
    <location>
        <begin position="77"/>
        <end position="101"/>
    </location>
</feature>
<reference evidence="11 12" key="1">
    <citation type="journal article" date="2015" name="Sci. Rep.">
        <title>Chromosome-level genome map provides insights into diverse defense mechanisms in the medicinal fungus Ganoderma sinense.</title>
        <authorList>
            <person name="Zhu Y."/>
            <person name="Xu J."/>
            <person name="Sun C."/>
            <person name="Zhou S."/>
            <person name="Xu H."/>
            <person name="Nelson D.R."/>
            <person name="Qian J."/>
            <person name="Song J."/>
            <person name="Luo H."/>
            <person name="Xiang L."/>
            <person name="Li Y."/>
            <person name="Xu Z."/>
            <person name="Ji A."/>
            <person name="Wang L."/>
            <person name="Lu S."/>
            <person name="Hayward A."/>
            <person name="Sun W."/>
            <person name="Li X."/>
            <person name="Schwartz D.C."/>
            <person name="Wang Y."/>
            <person name="Chen S."/>
        </authorList>
    </citation>
    <scope>NUCLEOTIDE SEQUENCE [LARGE SCALE GENOMIC DNA]</scope>
    <source>
        <strain evidence="11 12">ZZ0214-1</strain>
    </source>
</reference>
<protein>
    <submittedName>
        <fullName evidence="11">ATP-binding cassette transporter</fullName>
    </submittedName>
</protein>
<name>A0A2G8RZI2_9APHY</name>
<feature type="region of interest" description="Disordered" evidence="8">
    <location>
        <begin position="1"/>
        <end position="21"/>
    </location>
</feature>
<evidence type="ECO:0000313" key="11">
    <source>
        <dbReference type="EMBL" id="PIL26718.1"/>
    </source>
</evidence>
<evidence type="ECO:0000256" key="4">
    <source>
        <dbReference type="ARBA" id="ARBA00022840"/>
    </source>
</evidence>
<dbReference type="InterPro" id="IPR027417">
    <property type="entry name" value="P-loop_NTPase"/>
</dbReference>
<evidence type="ECO:0000256" key="1">
    <source>
        <dbReference type="ARBA" id="ARBA00004141"/>
    </source>
</evidence>
<comment type="subcellular location">
    <subcellularLocation>
        <location evidence="1">Membrane</location>
        <topology evidence="1">Multi-pass membrane protein</topology>
    </subcellularLocation>
</comment>
<keyword evidence="4 11" id="KW-0067">ATP-binding</keyword>
<gene>
    <name evidence="11" type="ORF">GSI_11197</name>
</gene>
<accession>A0A2G8RZI2</accession>
<dbReference type="SMART" id="SM00382">
    <property type="entry name" value="AAA"/>
    <property type="match status" value="1"/>
</dbReference>
<dbReference type="PANTHER" id="PTHR24221:SF654">
    <property type="entry name" value="ATP-BINDING CASSETTE SUB-FAMILY B MEMBER 6"/>
    <property type="match status" value="1"/>
</dbReference>
<feature type="compositionally biased region" description="Basic residues" evidence="8">
    <location>
        <begin position="1"/>
        <end position="10"/>
    </location>
</feature>
<evidence type="ECO:0000256" key="5">
    <source>
        <dbReference type="ARBA" id="ARBA00022989"/>
    </source>
</evidence>
<keyword evidence="12" id="KW-1185">Reference proteome</keyword>
<keyword evidence="5 9" id="KW-1133">Transmembrane helix</keyword>
<dbReference type="GO" id="GO:0005524">
    <property type="term" value="F:ATP binding"/>
    <property type="evidence" value="ECO:0007669"/>
    <property type="project" value="UniProtKB-KW"/>
</dbReference>
<keyword evidence="3" id="KW-0547">Nucleotide-binding</keyword>
<dbReference type="PANTHER" id="PTHR24221">
    <property type="entry name" value="ATP-BINDING CASSETTE SUB-FAMILY B"/>
    <property type="match status" value="1"/>
</dbReference>
<dbReference type="Pfam" id="PF00005">
    <property type="entry name" value="ABC_tran"/>
    <property type="match status" value="1"/>
</dbReference>
<dbReference type="Proteomes" id="UP000230002">
    <property type="component" value="Unassembled WGS sequence"/>
</dbReference>
<organism evidence="11 12">
    <name type="scientific">Ganoderma sinense ZZ0214-1</name>
    <dbReference type="NCBI Taxonomy" id="1077348"/>
    <lineage>
        <taxon>Eukaryota</taxon>
        <taxon>Fungi</taxon>
        <taxon>Dikarya</taxon>
        <taxon>Basidiomycota</taxon>
        <taxon>Agaricomycotina</taxon>
        <taxon>Agaricomycetes</taxon>
        <taxon>Polyporales</taxon>
        <taxon>Polyporaceae</taxon>
        <taxon>Ganoderma</taxon>
    </lineage>
</organism>
<feature type="domain" description="ABC transporter" evidence="10">
    <location>
        <begin position="426"/>
        <end position="707"/>
    </location>
</feature>
<keyword evidence="6 9" id="KW-0472">Membrane</keyword>
<evidence type="ECO:0000313" key="12">
    <source>
        <dbReference type="Proteomes" id="UP000230002"/>
    </source>
</evidence>
<sequence length="713" mass="79449">MGRNSRRARTSRPGTFDPSDRTRVKHTKIGVWDLYEEIDPARAHVPGASYAERAFAAYECLPYLARMIRDICAIRSCWFLLAAYALAEAGQALLPAASLWYSGQLINILQITIETRTVEADALFRVCVGRVACSVIRRILNHVLSELRGPLARRLKAQYSLHLFRARARLDLPTFEDPLVQRQLEDASSTSGSIAYDTLVMGAGIVSTLVQVVSQVSVLASVLGAQRDGILLALLSFATSMSDWVTRWNVFATEQVWAATTKDKDYIQMTGMKYVVNNMEHRKEFITGNLAEFMTKEFKEVSERVGPDNAVDFNELRRASRNRQRFSFFGLLQDPLRELPQVVFTLRSIQHPASMPVSLASLNLLQQTTSHFSFTVWRFFDQTSSITEQLATIRKLYEVANIPNRIVDGKIPFPEDAQKIRHGISLEFRNVSFRYPGSDQLALDNVSFTLSPGQLCVIVGANGSGKSTILKLSVRLYDPCGGTILVGGHDVRTLRLADLRAAVAVLFQDYTHFPLSIRDNIALGDPERFHDDARVRAAAALGGAADFVGRLPDGYETHLDRPVRDYFSGLPEGTRTLFGREIDFAGVRGAGGMASRTGGPALSGGQMQRLAVSRTFMRSVVGEDARVGLLLFDEPSASLDPTAEHDLFARLRELRGNKTMVFSSHRFGNLTRHADLILYMNDSTIVEAGTHDELMKRQGEYARIWMLQAQAFL</sequence>
<dbReference type="AlphaFoldDB" id="A0A2G8RZI2"/>
<evidence type="ECO:0000256" key="3">
    <source>
        <dbReference type="ARBA" id="ARBA00022741"/>
    </source>
</evidence>